<protein>
    <recommendedName>
        <fullName evidence="4">SnoaL-like domain-containing protein</fullName>
    </recommendedName>
</protein>
<evidence type="ECO:0008006" key="4">
    <source>
        <dbReference type="Google" id="ProtNLM"/>
    </source>
</evidence>
<dbReference type="Proteomes" id="UP001215598">
    <property type="component" value="Unassembled WGS sequence"/>
</dbReference>
<gene>
    <name evidence="2" type="ORF">B0H16DRAFT_1887190</name>
</gene>
<evidence type="ECO:0000313" key="3">
    <source>
        <dbReference type="Proteomes" id="UP001215598"/>
    </source>
</evidence>
<sequence>MLTATILLTALAAIGPAFCKPAGQNMANTSPTFCVQHPASPAEQQERFNTFTELLWIKRTPTPAYVYIAANEIQHDPYALDGAAASVTPVNALFANSSNGIELLHQGFQAPFGWVHWRLDGFYPAPASVVEIYRFEGACIVEHWDTTQQVPADAINPHPLF</sequence>
<keyword evidence="1" id="KW-0732">Signal</keyword>
<dbReference type="EMBL" id="JARKIB010000058">
    <property type="protein sequence ID" value="KAJ7752628.1"/>
    <property type="molecule type" value="Genomic_DNA"/>
</dbReference>
<name>A0AAD7IXJ6_9AGAR</name>
<dbReference type="AlphaFoldDB" id="A0AAD7IXJ6"/>
<evidence type="ECO:0000313" key="2">
    <source>
        <dbReference type="EMBL" id="KAJ7752628.1"/>
    </source>
</evidence>
<evidence type="ECO:0000256" key="1">
    <source>
        <dbReference type="SAM" id="SignalP"/>
    </source>
</evidence>
<comment type="caution">
    <text evidence="2">The sequence shown here is derived from an EMBL/GenBank/DDBJ whole genome shotgun (WGS) entry which is preliminary data.</text>
</comment>
<proteinExistence type="predicted"/>
<accession>A0AAD7IXJ6</accession>
<dbReference type="Gene3D" id="3.10.450.50">
    <property type="match status" value="1"/>
</dbReference>
<feature type="chain" id="PRO_5042007591" description="SnoaL-like domain-containing protein" evidence="1">
    <location>
        <begin position="20"/>
        <end position="161"/>
    </location>
</feature>
<feature type="signal peptide" evidence="1">
    <location>
        <begin position="1"/>
        <end position="19"/>
    </location>
</feature>
<dbReference type="InterPro" id="IPR032710">
    <property type="entry name" value="NTF2-like_dom_sf"/>
</dbReference>
<keyword evidence="3" id="KW-1185">Reference proteome</keyword>
<organism evidence="2 3">
    <name type="scientific">Mycena metata</name>
    <dbReference type="NCBI Taxonomy" id="1033252"/>
    <lineage>
        <taxon>Eukaryota</taxon>
        <taxon>Fungi</taxon>
        <taxon>Dikarya</taxon>
        <taxon>Basidiomycota</taxon>
        <taxon>Agaricomycotina</taxon>
        <taxon>Agaricomycetes</taxon>
        <taxon>Agaricomycetidae</taxon>
        <taxon>Agaricales</taxon>
        <taxon>Marasmiineae</taxon>
        <taxon>Mycenaceae</taxon>
        <taxon>Mycena</taxon>
    </lineage>
</organism>
<dbReference type="SUPFAM" id="SSF54427">
    <property type="entry name" value="NTF2-like"/>
    <property type="match status" value="1"/>
</dbReference>
<reference evidence="2" key="1">
    <citation type="submission" date="2023-03" db="EMBL/GenBank/DDBJ databases">
        <title>Massive genome expansion in bonnet fungi (Mycena s.s.) driven by repeated elements and novel gene families across ecological guilds.</title>
        <authorList>
            <consortium name="Lawrence Berkeley National Laboratory"/>
            <person name="Harder C.B."/>
            <person name="Miyauchi S."/>
            <person name="Viragh M."/>
            <person name="Kuo A."/>
            <person name="Thoen E."/>
            <person name="Andreopoulos B."/>
            <person name="Lu D."/>
            <person name="Skrede I."/>
            <person name="Drula E."/>
            <person name="Henrissat B."/>
            <person name="Morin E."/>
            <person name="Kohler A."/>
            <person name="Barry K."/>
            <person name="LaButti K."/>
            <person name="Morin E."/>
            <person name="Salamov A."/>
            <person name="Lipzen A."/>
            <person name="Mereny Z."/>
            <person name="Hegedus B."/>
            <person name="Baldrian P."/>
            <person name="Stursova M."/>
            <person name="Weitz H."/>
            <person name="Taylor A."/>
            <person name="Grigoriev I.V."/>
            <person name="Nagy L.G."/>
            <person name="Martin F."/>
            <person name="Kauserud H."/>
        </authorList>
    </citation>
    <scope>NUCLEOTIDE SEQUENCE</scope>
    <source>
        <strain evidence="2">CBHHK182m</strain>
    </source>
</reference>